<accession>L9ZZ33</accession>
<organism evidence="1 2">
    <name type="scientific">Natrialba hulunbeirensis JCM 10989</name>
    <dbReference type="NCBI Taxonomy" id="1227493"/>
    <lineage>
        <taxon>Archaea</taxon>
        <taxon>Methanobacteriati</taxon>
        <taxon>Methanobacteriota</taxon>
        <taxon>Stenosarchaea group</taxon>
        <taxon>Halobacteria</taxon>
        <taxon>Halobacteriales</taxon>
        <taxon>Natrialbaceae</taxon>
        <taxon>Natrialba</taxon>
    </lineage>
</organism>
<dbReference type="Proteomes" id="UP000011519">
    <property type="component" value="Unassembled WGS sequence"/>
</dbReference>
<dbReference type="PANTHER" id="PTHR36510:SF1">
    <property type="entry name" value="GLUTAMATE--CYSTEINE LIGASE 2-RELATED"/>
    <property type="match status" value="1"/>
</dbReference>
<dbReference type="InterPro" id="IPR050141">
    <property type="entry name" value="GCL_type2/YbdK_subfam"/>
</dbReference>
<keyword evidence="2" id="KW-1185">Reference proteome</keyword>
<dbReference type="STRING" id="1227493.C483_12813"/>
<keyword evidence="1" id="KW-0436">Ligase</keyword>
<evidence type="ECO:0000313" key="1">
    <source>
        <dbReference type="EMBL" id="ELY90393.1"/>
    </source>
</evidence>
<dbReference type="PATRIC" id="fig|1227493.4.peg.2567"/>
<name>L9ZZ33_9EURY</name>
<dbReference type="AlphaFoldDB" id="L9ZZ33"/>
<dbReference type="InterPro" id="IPR006336">
    <property type="entry name" value="GCS2"/>
</dbReference>
<dbReference type="InterPro" id="IPR014746">
    <property type="entry name" value="Gln_synth/guanido_kin_cat_dom"/>
</dbReference>
<dbReference type="SUPFAM" id="SSF55931">
    <property type="entry name" value="Glutamine synthetase/guanido kinase"/>
    <property type="match status" value="1"/>
</dbReference>
<dbReference type="EMBL" id="AOIM01000035">
    <property type="protein sequence ID" value="ELY90393.1"/>
    <property type="molecule type" value="Genomic_DNA"/>
</dbReference>
<dbReference type="RefSeq" id="WP_006653738.1">
    <property type="nucleotide sequence ID" value="NZ_AOIM01000035.1"/>
</dbReference>
<gene>
    <name evidence="1" type="ORF">C483_12813</name>
</gene>
<comment type="caution">
    <text evidence="1">The sequence shown here is derived from an EMBL/GenBank/DDBJ whole genome shotgun (WGS) entry which is preliminary data.</text>
</comment>
<sequence>MQKSIEVEYWVVDSDGALTAPGELVDISEFTETEFVDCLFELKTPPCETIAELRRTFIEQLCEVLDRAAELDKSLVPLGTPLNSDSIELRADERGQIQRKLLGTNFDYAKHCAGTHLHFEKRNVTDQLNTLIALDPALALCNSSPYFQGEYVASSARAYIYRKRCYAELPNHGQLWTYVDTVAEWHRRLEDCLEEFIERAAATGIDEAQITDHFTADNAVWSPVRLRDEMPTVEWRSPDATLPSQLLRLVADVDSIMEDLHHANVTIGGETAKRDADEIVLPTFDSLQEYVDAAMIDGLDSPAVVDYLDRLGFQPNRYEPLTAEFDTDSSISLTKARDLRLEYATRLERDVEQLRANV</sequence>
<dbReference type="GO" id="GO:0042398">
    <property type="term" value="P:modified amino acid biosynthetic process"/>
    <property type="evidence" value="ECO:0007669"/>
    <property type="project" value="InterPro"/>
</dbReference>
<dbReference type="OrthoDB" id="156252at2157"/>
<dbReference type="GO" id="GO:0004357">
    <property type="term" value="F:glutamate-cysteine ligase activity"/>
    <property type="evidence" value="ECO:0007669"/>
    <property type="project" value="InterPro"/>
</dbReference>
<dbReference type="Pfam" id="PF04107">
    <property type="entry name" value="GCS2"/>
    <property type="match status" value="1"/>
</dbReference>
<dbReference type="PANTHER" id="PTHR36510">
    <property type="entry name" value="GLUTAMATE--CYSTEINE LIGASE 2-RELATED"/>
    <property type="match status" value="1"/>
</dbReference>
<protein>
    <submittedName>
        <fullName evidence="1">Glutamate--cysteine ligase</fullName>
    </submittedName>
</protein>
<proteinExistence type="predicted"/>
<reference evidence="1 2" key="1">
    <citation type="journal article" date="2014" name="PLoS Genet.">
        <title>Phylogenetically driven sequencing of extremely halophilic archaea reveals strategies for static and dynamic osmo-response.</title>
        <authorList>
            <person name="Becker E.A."/>
            <person name="Seitzer P.M."/>
            <person name="Tritt A."/>
            <person name="Larsen D."/>
            <person name="Krusor M."/>
            <person name="Yao A.I."/>
            <person name="Wu D."/>
            <person name="Madern D."/>
            <person name="Eisen J.A."/>
            <person name="Darling A.E."/>
            <person name="Facciotti M.T."/>
        </authorList>
    </citation>
    <scope>NUCLEOTIDE SEQUENCE [LARGE SCALE GENOMIC DNA]</scope>
    <source>
        <strain evidence="1 2">JCM 10989</strain>
    </source>
</reference>
<dbReference type="Gene3D" id="3.30.590.20">
    <property type="match status" value="1"/>
</dbReference>
<evidence type="ECO:0000313" key="2">
    <source>
        <dbReference type="Proteomes" id="UP000011519"/>
    </source>
</evidence>